<gene>
    <name evidence="2" type="ORF">A2735_00030</name>
</gene>
<evidence type="ECO:0000313" key="3">
    <source>
        <dbReference type="Proteomes" id="UP000178520"/>
    </source>
</evidence>
<name>A0A1F8EBX3_9BACT</name>
<dbReference type="EMBL" id="MGJA01000003">
    <property type="protein sequence ID" value="OGM98087.1"/>
    <property type="molecule type" value="Genomic_DNA"/>
</dbReference>
<dbReference type="AlphaFoldDB" id="A0A1F8EBX3"/>
<evidence type="ECO:0000313" key="2">
    <source>
        <dbReference type="EMBL" id="OGM98087.1"/>
    </source>
</evidence>
<organism evidence="2 3">
    <name type="scientific">Candidatus Yanofskybacteria bacterium RIFCSPHIGHO2_01_FULL_41_21</name>
    <dbReference type="NCBI Taxonomy" id="1802660"/>
    <lineage>
        <taxon>Bacteria</taxon>
        <taxon>Candidatus Yanofskyibacteriota</taxon>
    </lineage>
</organism>
<protein>
    <submittedName>
        <fullName evidence="2">Uncharacterized protein</fullName>
    </submittedName>
</protein>
<proteinExistence type="predicted"/>
<feature type="compositionally biased region" description="Basic and acidic residues" evidence="1">
    <location>
        <begin position="62"/>
        <end position="72"/>
    </location>
</feature>
<sequence>MRKFFAKLINWGRGREFSQRMAYKEQILKDIERSINALEQQPTPVEINHKTKQQQVDSQKAPLEKEKNKIAA</sequence>
<accession>A0A1F8EBX3</accession>
<feature type="region of interest" description="Disordered" evidence="1">
    <location>
        <begin position="41"/>
        <end position="72"/>
    </location>
</feature>
<dbReference type="STRING" id="1802660.A2735_00030"/>
<comment type="caution">
    <text evidence="2">The sequence shown here is derived from an EMBL/GenBank/DDBJ whole genome shotgun (WGS) entry which is preliminary data.</text>
</comment>
<evidence type="ECO:0000256" key="1">
    <source>
        <dbReference type="SAM" id="MobiDB-lite"/>
    </source>
</evidence>
<dbReference type="Proteomes" id="UP000178520">
    <property type="component" value="Unassembled WGS sequence"/>
</dbReference>
<reference evidence="2 3" key="1">
    <citation type="journal article" date="2016" name="Nat. Commun.">
        <title>Thousands of microbial genomes shed light on interconnected biogeochemical processes in an aquifer system.</title>
        <authorList>
            <person name="Anantharaman K."/>
            <person name="Brown C.T."/>
            <person name="Hug L.A."/>
            <person name="Sharon I."/>
            <person name="Castelle C.J."/>
            <person name="Probst A.J."/>
            <person name="Thomas B.C."/>
            <person name="Singh A."/>
            <person name="Wilkins M.J."/>
            <person name="Karaoz U."/>
            <person name="Brodie E.L."/>
            <person name="Williams K.H."/>
            <person name="Hubbard S.S."/>
            <person name="Banfield J.F."/>
        </authorList>
    </citation>
    <scope>NUCLEOTIDE SEQUENCE [LARGE SCALE GENOMIC DNA]</scope>
</reference>